<evidence type="ECO:0000313" key="3">
    <source>
        <dbReference type="Proteomes" id="UP000002320"/>
    </source>
</evidence>
<name>B0X4T8_CULQU</name>
<reference evidence="2" key="2">
    <citation type="submission" date="2020-05" db="UniProtKB">
        <authorList>
            <consortium name="EnsemblMetazoa"/>
        </authorList>
    </citation>
    <scope>IDENTIFICATION</scope>
    <source>
        <strain evidence="2">JHB</strain>
    </source>
</reference>
<gene>
    <name evidence="2" type="primary">6047627</name>
    <name evidence="1" type="ORF">CpipJ_CPIJ014408</name>
</gene>
<dbReference type="Proteomes" id="UP000002320">
    <property type="component" value="Unassembled WGS sequence"/>
</dbReference>
<dbReference type="KEGG" id="cqu:CpipJ_CPIJ014408"/>
<keyword evidence="3" id="KW-1185">Reference proteome</keyword>
<protein>
    <submittedName>
        <fullName evidence="1 2">Uncharacterized protein</fullName>
    </submittedName>
</protein>
<accession>B0X4T8</accession>
<sequence length="87" mass="9700">MEGDSRRAGIDVYHDWHELSKLERHHLTDVEGTTPHKVLSKSTINSAGVVFQLTCASILSMSSKKGYPNKVEQQKLPQPLAVQMVDV</sequence>
<dbReference type="EMBL" id="DS232353">
    <property type="protein sequence ID" value="EDS40553.1"/>
    <property type="molecule type" value="Genomic_DNA"/>
</dbReference>
<dbReference type="InParanoid" id="B0X4T8"/>
<reference evidence="1" key="1">
    <citation type="submission" date="2007-03" db="EMBL/GenBank/DDBJ databases">
        <title>Annotation of Culex pipiens quinquefasciatus.</title>
        <authorList>
            <consortium name="The Broad Institute Genome Sequencing Platform"/>
            <person name="Atkinson P.W."/>
            <person name="Hemingway J."/>
            <person name="Christensen B.M."/>
            <person name="Higgs S."/>
            <person name="Kodira C."/>
            <person name="Hannick L."/>
            <person name="Megy K."/>
            <person name="O'Leary S."/>
            <person name="Pearson M."/>
            <person name="Haas B.J."/>
            <person name="Mauceli E."/>
            <person name="Wortman J.R."/>
            <person name="Lee N.H."/>
            <person name="Guigo R."/>
            <person name="Stanke M."/>
            <person name="Alvarado L."/>
            <person name="Amedeo P."/>
            <person name="Antoine C.H."/>
            <person name="Arensburger P."/>
            <person name="Bidwell S.L."/>
            <person name="Crawford M."/>
            <person name="Camaro F."/>
            <person name="Devon K."/>
            <person name="Engels R."/>
            <person name="Hammond M."/>
            <person name="Howarth C."/>
            <person name="Koehrsen M."/>
            <person name="Lawson D."/>
            <person name="Montgomery P."/>
            <person name="Nene V."/>
            <person name="Nusbaum C."/>
            <person name="Puiu D."/>
            <person name="Romero-Severson J."/>
            <person name="Severson D.W."/>
            <person name="Shumway M."/>
            <person name="Sisk P."/>
            <person name="Stolte C."/>
            <person name="Zeng Q."/>
            <person name="Eisenstadt E."/>
            <person name="Fraser-Liggett C."/>
            <person name="Strausberg R."/>
            <person name="Galagan J."/>
            <person name="Birren B."/>
            <person name="Collins F.H."/>
        </authorList>
    </citation>
    <scope>NUCLEOTIDE SEQUENCE [LARGE SCALE GENOMIC DNA]</scope>
    <source>
        <strain evidence="1">JHB</strain>
    </source>
</reference>
<dbReference type="AlphaFoldDB" id="B0X4T8"/>
<proteinExistence type="predicted"/>
<dbReference type="VEuPathDB" id="VectorBase:CPIJ014408"/>
<organism>
    <name type="scientific">Culex quinquefasciatus</name>
    <name type="common">Southern house mosquito</name>
    <name type="synonym">Culex pungens</name>
    <dbReference type="NCBI Taxonomy" id="7176"/>
    <lineage>
        <taxon>Eukaryota</taxon>
        <taxon>Metazoa</taxon>
        <taxon>Ecdysozoa</taxon>
        <taxon>Arthropoda</taxon>
        <taxon>Hexapoda</taxon>
        <taxon>Insecta</taxon>
        <taxon>Pterygota</taxon>
        <taxon>Neoptera</taxon>
        <taxon>Endopterygota</taxon>
        <taxon>Diptera</taxon>
        <taxon>Nematocera</taxon>
        <taxon>Culicoidea</taxon>
        <taxon>Culicidae</taxon>
        <taxon>Culicinae</taxon>
        <taxon>Culicini</taxon>
        <taxon>Culex</taxon>
        <taxon>Culex</taxon>
    </lineage>
</organism>
<evidence type="ECO:0000313" key="1">
    <source>
        <dbReference type="EMBL" id="EDS40553.1"/>
    </source>
</evidence>
<evidence type="ECO:0000313" key="2">
    <source>
        <dbReference type="EnsemblMetazoa" id="CPIJ014408-PA"/>
    </source>
</evidence>
<dbReference type="HOGENOM" id="CLU_2485539_0_0_1"/>
<dbReference type="EnsemblMetazoa" id="CPIJ014408-RA">
    <property type="protein sequence ID" value="CPIJ014408-PA"/>
    <property type="gene ID" value="CPIJ014408"/>
</dbReference>